<dbReference type="InterPro" id="IPR011990">
    <property type="entry name" value="TPR-like_helical_dom_sf"/>
</dbReference>
<evidence type="ECO:0000313" key="3">
    <source>
        <dbReference type="EMBL" id="TMQ59418.1"/>
    </source>
</evidence>
<dbReference type="SUPFAM" id="SSF48452">
    <property type="entry name" value="TPR-like"/>
    <property type="match status" value="1"/>
</dbReference>
<evidence type="ECO:0000256" key="2">
    <source>
        <dbReference type="SAM" id="Phobius"/>
    </source>
</evidence>
<dbReference type="SMART" id="SM00028">
    <property type="entry name" value="TPR"/>
    <property type="match status" value="3"/>
</dbReference>
<dbReference type="Proteomes" id="UP000316852">
    <property type="component" value="Unassembled WGS sequence"/>
</dbReference>
<protein>
    <submittedName>
        <fullName evidence="3">Tetratricopeptide repeat protein</fullName>
    </submittedName>
</protein>
<feature type="transmembrane region" description="Helical" evidence="2">
    <location>
        <begin position="115"/>
        <end position="132"/>
    </location>
</feature>
<feature type="transmembrane region" description="Helical" evidence="2">
    <location>
        <begin position="359"/>
        <end position="380"/>
    </location>
</feature>
<keyword evidence="2" id="KW-0472">Membrane</keyword>
<feature type="transmembrane region" description="Helical" evidence="2">
    <location>
        <begin position="182"/>
        <end position="202"/>
    </location>
</feature>
<gene>
    <name evidence="3" type="ORF">E6K76_04950</name>
</gene>
<organism evidence="3 4">
    <name type="scientific">Eiseniibacteriota bacterium</name>
    <dbReference type="NCBI Taxonomy" id="2212470"/>
    <lineage>
        <taxon>Bacteria</taxon>
        <taxon>Candidatus Eiseniibacteriota</taxon>
    </lineage>
</organism>
<keyword evidence="2" id="KW-0812">Transmembrane</keyword>
<proteinExistence type="predicted"/>
<feature type="transmembrane region" description="Helical" evidence="2">
    <location>
        <begin position="448"/>
        <end position="467"/>
    </location>
</feature>
<dbReference type="AlphaFoldDB" id="A0A538T713"/>
<accession>A0A538T713</accession>
<dbReference type="Gene3D" id="1.25.40.10">
    <property type="entry name" value="Tetratricopeptide repeat domain"/>
    <property type="match status" value="1"/>
</dbReference>
<feature type="transmembrane region" description="Helical" evidence="2">
    <location>
        <begin position="421"/>
        <end position="441"/>
    </location>
</feature>
<dbReference type="EMBL" id="VBOW01000022">
    <property type="protein sequence ID" value="TMQ59418.1"/>
    <property type="molecule type" value="Genomic_DNA"/>
</dbReference>
<reference evidence="3 4" key="1">
    <citation type="journal article" date="2019" name="Nat. Microbiol.">
        <title>Mediterranean grassland soil C-N compound turnover is dependent on rainfall and depth, and is mediated by genomically divergent microorganisms.</title>
        <authorList>
            <person name="Diamond S."/>
            <person name="Andeer P.F."/>
            <person name="Li Z."/>
            <person name="Crits-Christoph A."/>
            <person name="Burstein D."/>
            <person name="Anantharaman K."/>
            <person name="Lane K.R."/>
            <person name="Thomas B.C."/>
            <person name="Pan C."/>
            <person name="Northen T.R."/>
            <person name="Banfield J.F."/>
        </authorList>
    </citation>
    <scope>NUCLEOTIDE SEQUENCE [LARGE SCALE GENOMIC DNA]</scope>
    <source>
        <strain evidence="3">WS_6</strain>
    </source>
</reference>
<feature type="transmembrane region" description="Helical" evidence="2">
    <location>
        <begin position="58"/>
        <end position="77"/>
    </location>
</feature>
<sequence>MPEHAGARRHDNSSIRAGKVAVAVGAIAYAAAVVWASASQGPRGWGLHAAGFLAPPVRLALLAVLVGSVAVLAIATFGPEALREPGAGQPAEPWPDKSHRGNALPRLARAMRQPGAWLLALLIPFAAILWLLRTRTQLLGDGAVWLATVLSGERRAYSEPLSAALWHGFANLIRLMGRPPDALSMSLLSVLCGVLGAPLLAGIAKEIAPDRGRWLLPFALLLTLGISQLYFGYIESYPTAALFILLYLWLALRRARGADSPYLAAAALALAVASHLSAVYLLPSYLVLVFLERRPLGRKLLEIAVPAALLVALLWALGYRPSDWIEPFRGATRGIRGGFEGATFHRPYGFFSYGHLADIGNAVLLVLPGPTLLLLGCLVSTRGRLRPFPPDLAVLAAAAIPGFLLAVGLMTPVAPAQDWDLTSIFLAPTALLGVAAGRWLFANDAKDWAPAALVGLSASSLFAFLLVNASEQASVARFRAVVNDQSRVSRYGRAYGNATLEQHFRDRGMNAAALPYARATLAAEPTNPRHWTNVGNELMALGRFGEAVPYLVEGVRRGPGRWEGKYDLGLCYMKQGRYAEAAPLFRDAVSLEGNLPVLRHNLGLALYRSGRADSALVVWREILLRWPDYAASLRLPPGGTP</sequence>
<dbReference type="Pfam" id="PF13432">
    <property type="entry name" value="TPR_16"/>
    <property type="match status" value="1"/>
</dbReference>
<feature type="transmembrane region" description="Helical" evidence="2">
    <location>
        <begin position="20"/>
        <end position="38"/>
    </location>
</feature>
<keyword evidence="2" id="KW-1133">Transmembrane helix</keyword>
<dbReference type="InterPro" id="IPR019734">
    <property type="entry name" value="TPR_rpt"/>
</dbReference>
<evidence type="ECO:0000313" key="4">
    <source>
        <dbReference type="Proteomes" id="UP000316852"/>
    </source>
</evidence>
<feature type="transmembrane region" description="Helical" evidence="2">
    <location>
        <begin position="262"/>
        <end position="288"/>
    </location>
</feature>
<dbReference type="PROSITE" id="PS50005">
    <property type="entry name" value="TPR"/>
    <property type="match status" value="1"/>
</dbReference>
<name>A0A538T713_UNCEI</name>
<evidence type="ECO:0000256" key="1">
    <source>
        <dbReference type="PROSITE-ProRule" id="PRU00339"/>
    </source>
</evidence>
<feature type="transmembrane region" description="Helical" evidence="2">
    <location>
        <begin position="392"/>
        <end position="415"/>
    </location>
</feature>
<comment type="caution">
    <text evidence="3">The sequence shown here is derived from an EMBL/GenBank/DDBJ whole genome shotgun (WGS) entry which is preliminary data.</text>
</comment>
<feature type="transmembrane region" description="Helical" evidence="2">
    <location>
        <begin position="300"/>
        <end position="319"/>
    </location>
</feature>
<keyword evidence="1" id="KW-0802">TPR repeat</keyword>
<feature type="repeat" description="TPR" evidence="1">
    <location>
        <begin position="562"/>
        <end position="595"/>
    </location>
</feature>